<proteinExistence type="predicted"/>
<dbReference type="AlphaFoldDB" id="A0A8J2Z798"/>
<dbReference type="Proteomes" id="UP000636949">
    <property type="component" value="Unassembled WGS sequence"/>
</dbReference>
<feature type="signal peptide" evidence="1">
    <location>
        <begin position="1"/>
        <end position="21"/>
    </location>
</feature>
<accession>A0A8J2Z798</accession>
<name>A0A8J2Z798_9GAMM</name>
<reference evidence="2" key="1">
    <citation type="journal article" date="2014" name="Int. J. Syst. Evol. Microbiol.">
        <title>Complete genome sequence of Corynebacterium casei LMG S-19264T (=DSM 44701T), isolated from a smear-ripened cheese.</title>
        <authorList>
            <consortium name="US DOE Joint Genome Institute (JGI-PGF)"/>
            <person name="Walter F."/>
            <person name="Albersmeier A."/>
            <person name="Kalinowski J."/>
            <person name="Ruckert C."/>
        </authorList>
    </citation>
    <scope>NUCLEOTIDE SEQUENCE</scope>
    <source>
        <strain evidence="2">CGMCC 1.15758</strain>
    </source>
</reference>
<evidence type="ECO:0000256" key="1">
    <source>
        <dbReference type="SAM" id="SignalP"/>
    </source>
</evidence>
<evidence type="ECO:0000313" key="2">
    <source>
        <dbReference type="EMBL" id="GGG09074.1"/>
    </source>
</evidence>
<keyword evidence="1" id="KW-0732">Signal</keyword>
<comment type="caution">
    <text evidence="2">The sequence shown here is derived from an EMBL/GenBank/DDBJ whole genome shotgun (WGS) entry which is preliminary data.</text>
</comment>
<evidence type="ECO:0000313" key="3">
    <source>
        <dbReference type="Proteomes" id="UP000636949"/>
    </source>
</evidence>
<feature type="chain" id="PRO_5035304392" evidence="1">
    <location>
        <begin position="22"/>
        <end position="533"/>
    </location>
</feature>
<protein>
    <submittedName>
        <fullName evidence="2">Uncharacterized protein</fullName>
    </submittedName>
</protein>
<keyword evidence="3" id="KW-1185">Reference proteome</keyword>
<dbReference type="EMBL" id="BMJS01000091">
    <property type="protein sequence ID" value="GGG09074.1"/>
    <property type="molecule type" value="Genomic_DNA"/>
</dbReference>
<reference evidence="2" key="2">
    <citation type="submission" date="2020-09" db="EMBL/GenBank/DDBJ databases">
        <authorList>
            <person name="Sun Q."/>
            <person name="Zhou Y."/>
        </authorList>
    </citation>
    <scope>NUCLEOTIDE SEQUENCE</scope>
    <source>
        <strain evidence="2">CGMCC 1.15758</strain>
    </source>
</reference>
<sequence>MSFKKTIILSSMFWFASSVGANTKLPICEDLQGTTLKHYCLYDNDWGADMPVNLPFNNNVMIKNTIYHNNNYFKNEDIDNYMSIVDWTDYDKEFVLIYVLCGNSGSWQDVSYRIGNTQEVLTINDLKNTGMRKDISTMLDIFFVGNKIADHFGLPVDEIKYDIRPAFVSKEVADTTKSGDEIEIYDSDLGLFATLLNGIELRKYSINVDTRSRCLLYNGDVIVGFDFDQCDLEVTLYNASVPNAVNPDGVPGTSDGTCSVPGDSPLSGYFYPCAIYRNSNNQVPIRIELNAYKWEKVPGGFERGEPVNLPNTLAQYLNFTFEVKNNSTQTAPEYNLPNIAEKVRFGDRRNIYTLGSSSGCQNGIENLIPKYQQTKSHEALGIIKYVTADKKFNTVVSPYPISIKIKSVTIGSQTLSPENYKKTGIVKLDLIKDSDLNIDGSTKSINGNIPSDNTLLTLVKDYSENDSYVNVLWYVRELFFAFLYKFEQKNDTRYTPKEKMCYAQIELKALKNLQLEYKDDYDKPDSIIIPQEI</sequence>
<dbReference type="RefSeq" id="WP_117004138.1">
    <property type="nucleotide sequence ID" value="NZ_BMJS01000091.1"/>
</dbReference>
<gene>
    <name evidence="2" type="ORF">GCM10010995_28330</name>
</gene>
<organism evidence="2 3">
    <name type="scientific">Cysteiniphilum litorale</name>
    <dbReference type="NCBI Taxonomy" id="2056700"/>
    <lineage>
        <taxon>Bacteria</taxon>
        <taxon>Pseudomonadati</taxon>
        <taxon>Pseudomonadota</taxon>
        <taxon>Gammaproteobacteria</taxon>
        <taxon>Thiotrichales</taxon>
        <taxon>Fastidiosibacteraceae</taxon>
        <taxon>Cysteiniphilum</taxon>
    </lineage>
</organism>